<feature type="domain" description="DUF5643" evidence="2">
    <location>
        <begin position="193"/>
        <end position="300"/>
    </location>
</feature>
<organism evidence="3 4">
    <name type="scientific">Paenibacillus solani</name>
    <dbReference type="NCBI Taxonomy" id="1705565"/>
    <lineage>
        <taxon>Bacteria</taxon>
        <taxon>Bacillati</taxon>
        <taxon>Bacillota</taxon>
        <taxon>Bacilli</taxon>
        <taxon>Bacillales</taxon>
        <taxon>Paenibacillaceae</taxon>
        <taxon>Paenibacillus</taxon>
    </lineage>
</organism>
<feature type="chain" id="PRO_5005620564" description="DUF5643 domain-containing protein" evidence="1">
    <location>
        <begin position="29"/>
        <end position="320"/>
    </location>
</feature>
<dbReference type="PATRIC" id="fig|1705565.3.peg.3578"/>
<dbReference type="OrthoDB" id="2571714at2"/>
<evidence type="ECO:0000259" key="2">
    <source>
        <dbReference type="Pfam" id="PF18705"/>
    </source>
</evidence>
<dbReference type="AlphaFoldDB" id="A0A0M1P3T4"/>
<accession>A0A0M1P3T4</accession>
<feature type="signal peptide" evidence="1">
    <location>
        <begin position="1"/>
        <end position="28"/>
    </location>
</feature>
<keyword evidence="1" id="KW-0732">Signal</keyword>
<gene>
    <name evidence="3" type="ORF">AM231_08200</name>
</gene>
<dbReference type="EMBL" id="LIUT01000001">
    <property type="protein sequence ID" value="KOR89146.1"/>
    <property type="molecule type" value="Genomic_DNA"/>
</dbReference>
<comment type="caution">
    <text evidence="3">The sequence shown here is derived from an EMBL/GenBank/DDBJ whole genome shotgun (WGS) entry which is preliminary data.</text>
</comment>
<proteinExistence type="predicted"/>
<dbReference type="RefSeq" id="WP_054402193.1">
    <property type="nucleotide sequence ID" value="NZ_LIUT01000001.1"/>
</dbReference>
<evidence type="ECO:0000256" key="1">
    <source>
        <dbReference type="SAM" id="SignalP"/>
    </source>
</evidence>
<dbReference type="Proteomes" id="UP000036932">
    <property type="component" value="Unassembled WGS sequence"/>
</dbReference>
<keyword evidence="4" id="KW-1185">Reference proteome</keyword>
<sequence length="320" mass="35031">MKTIYKVMSSVALTGMILGGVVWGTAQAASITATKPQASKSLLQDEFKAASDTQQGITLAVSKAFYDGNHVKVELKRSGKELAGSLTGGQWDEQMGEYVHDKGSIRQMDVFIDGKSIHEYGGGDLAKRPSVSTSPGTDPNHAVIILSDASLLGGNLEAFPDKFKLTAKIDLEGVQKPFTLEIPIQKVMNKPVILQPNITKKMGDLRLTLKQVHSTAHSTRIQFVLKGGHNSTILYDFFDDQGNELERISGRGTDENNKNGDFYYDFILETPDASAKSIIMKPFTPEFKDPNAASGEFKMDKNGEIVKNYLKDLEVSIPIK</sequence>
<name>A0A0M1P3T4_9BACL</name>
<evidence type="ECO:0000313" key="4">
    <source>
        <dbReference type="Proteomes" id="UP000036932"/>
    </source>
</evidence>
<evidence type="ECO:0000313" key="3">
    <source>
        <dbReference type="EMBL" id="KOR89146.1"/>
    </source>
</evidence>
<protein>
    <recommendedName>
        <fullName evidence="2">DUF5643 domain-containing protein</fullName>
    </recommendedName>
</protein>
<dbReference type="Pfam" id="PF18705">
    <property type="entry name" value="DUF5643"/>
    <property type="match status" value="1"/>
</dbReference>
<reference evidence="4" key="1">
    <citation type="submission" date="2015-08" db="EMBL/GenBank/DDBJ databases">
        <title>Genome sequencing project for genomic taxonomy and phylogenomics of Bacillus-like bacteria.</title>
        <authorList>
            <person name="Liu B."/>
            <person name="Wang J."/>
            <person name="Zhu Y."/>
            <person name="Liu G."/>
            <person name="Chen Q."/>
            <person name="Chen Z."/>
            <person name="Lan J."/>
            <person name="Che J."/>
            <person name="Ge C."/>
            <person name="Shi H."/>
            <person name="Pan Z."/>
            <person name="Liu X."/>
        </authorList>
    </citation>
    <scope>NUCLEOTIDE SEQUENCE [LARGE SCALE GENOMIC DNA]</scope>
    <source>
        <strain evidence="4">FJAT-22460</strain>
    </source>
</reference>
<dbReference type="InterPro" id="IPR040680">
    <property type="entry name" value="DUF5643"/>
</dbReference>